<comment type="caution">
    <text evidence="3">The sequence shown here is derived from an EMBL/GenBank/DDBJ whole genome shotgun (WGS) entry which is preliminary data.</text>
</comment>
<evidence type="ECO:0000256" key="1">
    <source>
        <dbReference type="ARBA" id="ARBA00022729"/>
    </source>
</evidence>
<dbReference type="InterPro" id="IPR052387">
    <property type="entry name" value="Fibrocystin"/>
</dbReference>
<name>M5RJI0_9BACT</name>
<keyword evidence="1" id="KW-0732">Signal</keyword>
<proteinExistence type="predicted"/>
<dbReference type="AlphaFoldDB" id="M5RJI0"/>
<protein>
    <recommendedName>
        <fullName evidence="2">CEMIP beta-helix domain-containing protein</fullName>
    </recommendedName>
</protein>
<dbReference type="InterPro" id="IPR011050">
    <property type="entry name" value="Pectin_lyase_fold/virulence"/>
</dbReference>
<dbReference type="EMBL" id="ANOG01000516">
    <property type="protein sequence ID" value="EMI19478.1"/>
    <property type="molecule type" value="Genomic_DNA"/>
</dbReference>
<keyword evidence="4" id="KW-1185">Reference proteome</keyword>
<dbReference type="Gene3D" id="2.160.20.10">
    <property type="entry name" value="Single-stranded right-handed beta-helix, Pectin lyase-like"/>
    <property type="match status" value="1"/>
</dbReference>
<dbReference type="InterPro" id="IPR012334">
    <property type="entry name" value="Pectin_lyas_fold"/>
</dbReference>
<evidence type="ECO:0000313" key="3">
    <source>
        <dbReference type="EMBL" id="EMI19478.1"/>
    </source>
</evidence>
<reference evidence="3 4" key="1">
    <citation type="journal article" date="2013" name="Mar. Genomics">
        <title>Expression of sulfatases in Rhodopirellula baltica and the diversity of sulfatases in the genus Rhodopirellula.</title>
        <authorList>
            <person name="Wegner C.E."/>
            <person name="Richter-Heitmann T."/>
            <person name="Klindworth A."/>
            <person name="Klockow C."/>
            <person name="Richter M."/>
            <person name="Achstetter T."/>
            <person name="Glockner F.O."/>
            <person name="Harder J."/>
        </authorList>
    </citation>
    <scope>NUCLEOTIDE SEQUENCE [LARGE SCALE GENOMIC DNA]</scope>
    <source>
        <strain evidence="3 4">SM1</strain>
    </source>
</reference>
<dbReference type="PANTHER" id="PTHR46769">
    <property type="entry name" value="POLYCYSTIC KIDNEY AND HEPATIC DISEASE 1 (AUTOSOMAL RECESSIVE)-LIKE 1"/>
    <property type="match status" value="1"/>
</dbReference>
<dbReference type="PANTHER" id="PTHR46769:SF2">
    <property type="entry name" value="FIBROCYSTIN-L ISOFORM 2 PRECURSOR-RELATED"/>
    <property type="match status" value="1"/>
</dbReference>
<evidence type="ECO:0000259" key="2">
    <source>
        <dbReference type="Pfam" id="PF24606"/>
    </source>
</evidence>
<organism evidence="3 4">
    <name type="scientific">Rhodopirellula maiorica SM1</name>
    <dbReference type="NCBI Taxonomy" id="1265738"/>
    <lineage>
        <taxon>Bacteria</taxon>
        <taxon>Pseudomonadati</taxon>
        <taxon>Planctomycetota</taxon>
        <taxon>Planctomycetia</taxon>
        <taxon>Pirellulales</taxon>
        <taxon>Pirellulaceae</taxon>
        <taxon>Novipirellula</taxon>
    </lineage>
</organism>
<dbReference type="InterPro" id="IPR055401">
    <property type="entry name" value="CEMIP_beta-hel_dom"/>
</dbReference>
<sequence length="738" mass="82096">MRHVITFTNIDEAKYVGGGMRMLESDVGLWVMRDGLLDAVGARKTPWTHLQRGYKAGQKTLEVKDATGWRIGDQLEIAPTLSPNIGEASWNGYDSANITAINGTTVTLDAPLRFDHPQVNDQWTAEVLNLTRNVLLQGTETGRAHTIFMVKRPQTLKNVELRHMGPRQKKGDYTDGVLGRYALHFHHSQDGSRGSIVENVVIRDCGNHAFVPHWSHGITLQGCISHNTWEDAYWWDPGKGNQTHDVLFDRCVASRIQDDPAFRGYRLAGFNLRHGNGNEVVDCVAFGVQGNNDASGFLWPENSGSEGDGSNTVWRFHRNVSHNNKCDGLFTWQNNDQRHLVEKFVAYHNADNGLEHGAYNNSYVYRDAVIYGNGHAGVQIHAVSASSRQLAFENLTVNGAGLSKYALEFVKHQPDPQQATWVENCTFTGVTEAAVAFTYDGPPSKAKRDWVDVVACRVLDDSQPFLLSDNLHPDSLITVEPLDGRTFELRRADQEGERISQWNARMTVPASDESDRPANGKRLLQKTLVENFTGYQAKPSSWTIAFPSDAKLHVQVDDGELLFQSAGKAGLALAHPKDVVSENVDQRVKFRISSNLPLVGLFARRSESNPESFYGVRVGVGSSRTLEIFRQVDGQDAVFTALGSEQAIASGATYWLRFQVESRERGTDLRAKLWPAGQQEPADWSLEVLGNHERSLRGSTGQFGVWIKQRGSNSRKIWCDDYHATSLTPVPPAPADPR</sequence>
<evidence type="ECO:0000313" key="4">
    <source>
        <dbReference type="Proteomes" id="UP000011991"/>
    </source>
</evidence>
<dbReference type="SUPFAM" id="SSF51126">
    <property type="entry name" value="Pectin lyase-like"/>
    <property type="match status" value="1"/>
</dbReference>
<feature type="domain" description="CEMIP beta-helix" evidence="2">
    <location>
        <begin position="144"/>
        <end position="236"/>
    </location>
</feature>
<dbReference type="PATRIC" id="fig|1265738.3.peg.3599"/>
<dbReference type="Pfam" id="PF24606">
    <property type="entry name" value="CEMIP_beta-hel"/>
    <property type="match status" value="1"/>
</dbReference>
<accession>M5RJI0</accession>
<dbReference type="Proteomes" id="UP000011991">
    <property type="component" value="Unassembled WGS sequence"/>
</dbReference>
<gene>
    <name evidence="3" type="ORF">RMSM_03594</name>
</gene>